<keyword evidence="1" id="KW-0812">Transmembrane</keyword>
<evidence type="ECO:0000256" key="1">
    <source>
        <dbReference type="SAM" id="Phobius"/>
    </source>
</evidence>
<keyword evidence="1" id="KW-1133">Transmembrane helix</keyword>
<reference evidence="2" key="1">
    <citation type="journal article" date="2020" name="Nature">
        <title>Giant virus diversity and host interactions through global metagenomics.</title>
        <authorList>
            <person name="Schulz F."/>
            <person name="Roux S."/>
            <person name="Paez-Espino D."/>
            <person name="Jungbluth S."/>
            <person name="Walsh D.A."/>
            <person name="Denef V.J."/>
            <person name="McMahon K.D."/>
            <person name="Konstantinidis K.T."/>
            <person name="Eloe-Fadrosh E.A."/>
            <person name="Kyrpides N.C."/>
            <person name="Woyke T."/>
        </authorList>
    </citation>
    <scope>NUCLEOTIDE SEQUENCE</scope>
    <source>
        <strain evidence="2">GVMAG-M-3300017651-5</strain>
    </source>
</reference>
<accession>A0A6C0BMJ0</accession>
<dbReference type="AlphaFoldDB" id="A0A6C0BMJ0"/>
<evidence type="ECO:0000313" key="2">
    <source>
        <dbReference type="EMBL" id="QHS92884.1"/>
    </source>
</evidence>
<protein>
    <submittedName>
        <fullName evidence="2">Uncharacterized protein</fullName>
    </submittedName>
</protein>
<keyword evidence="1" id="KW-0472">Membrane</keyword>
<dbReference type="EMBL" id="MN739193">
    <property type="protein sequence ID" value="QHS92884.1"/>
    <property type="molecule type" value="Genomic_DNA"/>
</dbReference>
<name>A0A6C0BMJ0_9ZZZZ</name>
<proteinExistence type="predicted"/>
<sequence length="51" mass="5735">MGEMRSIAEILKELNIMSRIGGYIIIDQIGMEVIVYTLNVILIDLALRIEG</sequence>
<feature type="transmembrane region" description="Helical" evidence="1">
    <location>
        <begin position="20"/>
        <end position="47"/>
    </location>
</feature>
<organism evidence="2">
    <name type="scientific">viral metagenome</name>
    <dbReference type="NCBI Taxonomy" id="1070528"/>
    <lineage>
        <taxon>unclassified sequences</taxon>
        <taxon>metagenomes</taxon>
        <taxon>organismal metagenomes</taxon>
    </lineage>
</organism>